<dbReference type="InterPro" id="IPR023943">
    <property type="entry name" value="Enolase-ppase_E1"/>
</dbReference>
<dbReference type="Proteomes" id="UP000799441">
    <property type="component" value="Unassembled WGS sequence"/>
</dbReference>
<accession>A0A9P4UQQ6</accession>
<feature type="non-terminal residue" evidence="5">
    <location>
        <position position="1"/>
    </location>
</feature>
<protein>
    <submittedName>
        <fullName evidence="5">2,3-diketo-5-methylthio-1-phosphopentane phosphatase</fullName>
    </submittedName>
</protein>
<evidence type="ECO:0000256" key="4">
    <source>
        <dbReference type="SAM" id="MobiDB-lite"/>
    </source>
</evidence>
<evidence type="ECO:0000256" key="3">
    <source>
        <dbReference type="ARBA" id="ARBA00023167"/>
    </source>
</evidence>
<dbReference type="PANTHER" id="PTHR20371:SF1">
    <property type="entry name" value="ENOLASE-PHOSPHATASE E1"/>
    <property type="match status" value="1"/>
</dbReference>
<evidence type="ECO:0000256" key="2">
    <source>
        <dbReference type="ARBA" id="ARBA00022801"/>
    </source>
</evidence>
<dbReference type="PANTHER" id="PTHR20371">
    <property type="entry name" value="ENOLASE-PHOSPHATASE E1"/>
    <property type="match status" value="1"/>
</dbReference>
<keyword evidence="6" id="KW-1185">Reference proteome</keyword>
<dbReference type="SUPFAM" id="SSF56784">
    <property type="entry name" value="HAD-like"/>
    <property type="match status" value="1"/>
</dbReference>
<evidence type="ECO:0000313" key="5">
    <source>
        <dbReference type="EMBL" id="KAF2722053.1"/>
    </source>
</evidence>
<feature type="compositionally biased region" description="Polar residues" evidence="4">
    <location>
        <begin position="241"/>
        <end position="254"/>
    </location>
</feature>
<dbReference type="Gene3D" id="1.10.720.60">
    <property type="match status" value="1"/>
</dbReference>
<organism evidence="5 6">
    <name type="scientific">Polychaeton citri CBS 116435</name>
    <dbReference type="NCBI Taxonomy" id="1314669"/>
    <lineage>
        <taxon>Eukaryota</taxon>
        <taxon>Fungi</taxon>
        <taxon>Dikarya</taxon>
        <taxon>Ascomycota</taxon>
        <taxon>Pezizomycotina</taxon>
        <taxon>Dothideomycetes</taxon>
        <taxon>Dothideomycetidae</taxon>
        <taxon>Capnodiales</taxon>
        <taxon>Capnodiaceae</taxon>
        <taxon>Polychaeton</taxon>
    </lineage>
</organism>
<dbReference type="GO" id="GO:0043874">
    <property type="term" value="F:acireductone synthase activity"/>
    <property type="evidence" value="ECO:0007669"/>
    <property type="project" value="InterPro"/>
</dbReference>
<evidence type="ECO:0000256" key="1">
    <source>
        <dbReference type="ARBA" id="ARBA00022605"/>
    </source>
</evidence>
<dbReference type="EMBL" id="MU003785">
    <property type="protein sequence ID" value="KAF2722053.1"/>
    <property type="molecule type" value="Genomic_DNA"/>
</dbReference>
<evidence type="ECO:0000313" key="6">
    <source>
        <dbReference type="Proteomes" id="UP000799441"/>
    </source>
</evidence>
<sequence length="289" mass="32187">EGTVCPISFVKDTLFPYAIRALPEVLATKWDDESFRPYRGAFPEDVRNSSEALLAHVEDLTRRDVKIAYLKSLQGYLWEDGYRSKAYSTPLFKDVVPQLRKWKDSGLDLVIYSSGSIFAQKLLFEHVRKEADDGGIEDLRGLICAWFDTTNAGPKTDKESYQKIADEQSWQPADVLFLSDNVKEVEAAIAGGMRSLVIDRPGNADLTEEDRAKYDLADNLQDVDIKSAAPQEEDTVEPSANGATVQDPTESNAMPSEVPSKKRKQQAKPAEPVKAVRRSIRLSSASEAQ</sequence>
<keyword evidence="1" id="KW-0028">Amino-acid biosynthesis</keyword>
<gene>
    <name evidence="5" type="ORF">K431DRAFT_222981</name>
</gene>
<dbReference type="GO" id="GO:0019509">
    <property type="term" value="P:L-methionine salvage from methylthioadenosine"/>
    <property type="evidence" value="ECO:0007669"/>
    <property type="project" value="InterPro"/>
</dbReference>
<dbReference type="Gene3D" id="3.40.50.1000">
    <property type="entry name" value="HAD superfamily/HAD-like"/>
    <property type="match status" value="1"/>
</dbReference>
<proteinExistence type="predicted"/>
<dbReference type="CDD" id="cd01629">
    <property type="entry name" value="HAD_EP"/>
    <property type="match status" value="1"/>
</dbReference>
<feature type="region of interest" description="Disordered" evidence="4">
    <location>
        <begin position="228"/>
        <end position="289"/>
    </location>
</feature>
<keyword evidence="3" id="KW-0486">Methionine biosynthesis</keyword>
<comment type="caution">
    <text evidence="5">The sequence shown here is derived from an EMBL/GenBank/DDBJ whole genome shotgun (WGS) entry which is preliminary data.</text>
</comment>
<name>A0A9P4UQQ6_9PEZI</name>
<dbReference type="GO" id="GO:0000287">
    <property type="term" value="F:magnesium ion binding"/>
    <property type="evidence" value="ECO:0007669"/>
    <property type="project" value="InterPro"/>
</dbReference>
<dbReference type="InterPro" id="IPR023214">
    <property type="entry name" value="HAD_sf"/>
</dbReference>
<dbReference type="InterPro" id="IPR036412">
    <property type="entry name" value="HAD-like_sf"/>
</dbReference>
<reference evidence="5" key="1">
    <citation type="journal article" date="2020" name="Stud. Mycol.">
        <title>101 Dothideomycetes genomes: a test case for predicting lifestyles and emergence of pathogens.</title>
        <authorList>
            <person name="Haridas S."/>
            <person name="Albert R."/>
            <person name="Binder M."/>
            <person name="Bloem J."/>
            <person name="Labutti K."/>
            <person name="Salamov A."/>
            <person name="Andreopoulos B."/>
            <person name="Baker S."/>
            <person name="Barry K."/>
            <person name="Bills G."/>
            <person name="Bluhm B."/>
            <person name="Cannon C."/>
            <person name="Castanera R."/>
            <person name="Culley D."/>
            <person name="Daum C."/>
            <person name="Ezra D."/>
            <person name="Gonzalez J."/>
            <person name="Henrissat B."/>
            <person name="Kuo A."/>
            <person name="Liang C."/>
            <person name="Lipzen A."/>
            <person name="Lutzoni F."/>
            <person name="Magnuson J."/>
            <person name="Mondo S."/>
            <person name="Nolan M."/>
            <person name="Ohm R."/>
            <person name="Pangilinan J."/>
            <person name="Park H.-J."/>
            <person name="Ramirez L."/>
            <person name="Alfaro M."/>
            <person name="Sun H."/>
            <person name="Tritt A."/>
            <person name="Yoshinaga Y."/>
            <person name="Zwiers L.-H."/>
            <person name="Turgeon B."/>
            <person name="Goodwin S."/>
            <person name="Spatafora J."/>
            <person name="Crous P."/>
            <person name="Grigoriev I."/>
        </authorList>
    </citation>
    <scope>NUCLEOTIDE SEQUENCE</scope>
    <source>
        <strain evidence="5">CBS 116435</strain>
    </source>
</reference>
<dbReference type="Pfam" id="PF00702">
    <property type="entry name" value="Hydrolase"/>
    <property type="match status" value="1"/>
</dbReference>
<keyword evidence="2" id="KW-0378">Hydrolase</keyword>
<dbReference type="AlphaFoldDB" id="A0A9P4UQQ6"/>
<dbReference type="OrthoDB" id="272500at2759"/>
<dbReference type="NCBIfam" id="TIGR01691">
    <property type="entry name" value="enolase-ppase"/>
    <property type="match status" value="1"/>
</dbReference>